<keyword evidence="1" id="KW-1133">Transmembrane helix</keyword>
<accession>A0A346PSF3</accession>
<keyword evidence="1" id="KW-0812">Transmembrane</keyword>
<dbReference type="RefSeq" id="WP_117369072.1">
    <property type="nucleotide sequence ID" value="NZ_CP027033.1"/>
</dbReference>
<evidence type="ECO:0000313" key="3">
    <source>
        <dbReference type="Proteomes" id="UP000258613"/>
    </source>
</evidence>
<feature type="transmembrane region" description="Helical" evidence="1">
    <location>
        <begin position="12"/>
        <end position="45"/>
    </location>
</feature>
<keyword evidence="3" id="KW-1185">Reference proteome</keyword>
<dbReference type="EMBL" id="CP027033">
    <property type="protein sequence ID" value="AXR82448.1"/>
    <property type="molecule type" value="Genomic_DNA"/>
</dbReference>
<gene>
    <name evidence="2" type="ORF">AArcMg_2456</name>
</gene>
<organism evidence="2 3">
    <name type="scientific">Natrarchaeobaculum sulfurireducens</name>
    <dbReference type="NCBI Taxonomy" id="2044521"/>
    <lineage>
        <taxon>Archaea</taxon>
        <taxon>Methanobacteriati</taxon>
        <taxon>Methanobacteriota</taxon>
        <taxon>Stenosarchaea group</taxon>
        <taxon>Halobacteria</taxon>
        <taxon>Halobacteriales</taxon>
        <taxon>Natrialbaceae</taxon>
        <taxon>Natrarchaeobaculum</taxon>
    </lineage>
</organism>
<dbReference type="Proteomes" id="UP000258613">
    <property type="component" value="Chromosome"/>
</dbReference>
<name>A0A346PSF3_9EURY</name>
<protein>
    <submittedName>
        <fullName evidence="2">Uncharacterized protein</fullName>
    </submittedName>
</protein>
<keyword evidence="1" id="KW-0472">Membrane</keyword>
<reference evidence="3" key="1">
    <citation type="submission" date="2018-02" db="EMBL/GenBank/DDBJ databases">
        <title>Phenotypic and genomic properties of facultatively anaerobic sulfur-reducing natronoarchaea from hypersaline soda lakes.</title>
        <authorList>
            <person name="Sorokin D.Y."/>
            <person name="Kublanov I.V."/>
            <person name="Roman P."/>
            <person name="Sinninghe Damste J.S."/>
            <person name="Golyshin P.N."/>
            <person name="Rojo D."/>
            <person name="Ciordia S."/>
            <person name="Mena M.D.C."/>
            <person name="Ferrer M."/>
            <person name="Messina E."/>
            <person name="Smedile F."/>
            <person name="La Spada G."/>
            <person name="La Cono V."/>
            <person name="Yakimov M.M."/>
        </authorList>
    </citation>
    <scope>NUCLEOTIDE SEQUENCE [LARGE SCALE GENOMIC DNA]</scope>
    <source>
        <strain evidence="3">AArc-Mg</strain>
    </source>
</reference>
<dbReference type="KEGG" id="nag:AArcMg_2456"/>
<proteinExistence type="predicted"/>
<dbReference type="AlphaFoldDB" id="A0A346PSF3"/>
<dbReference type="GeneID" id="37642944"/>
<dbReference type="OrthoDB" id="350292at2157"/>
<evidence type="ECO:0000256" key="1">
    <source>
        <dbReference type="SAM" id="Phobius"/>
    </source>
</evidence>
<evidence type="ECO:0000313" key="2">
    <source>
        <dbReference type="EMBL" id="AXR82448.1"/>
    </source>
</evidence>
<sequence>MGVATFLKQNYVSLFLNIVLVPILSALTYLSILSPGMLAILVVLANALPKYDTLVHQWQAAENRDQLRERTTEFNQVLESFEVKFEDEIFELKAFGSENLINYAESVVTEEEEDIYLPLLYIYLQEESDFRLESHERTSLSQKLQMSLDRFSLVRPTNDDVRLAWGAYQLLCGKPEPYDLDPSDKEFMETECFKERFVHQYLHKETIISKLTSEREEEAEYRSTLSQLYDGGELSKYGIQQSLIEFEEDFNYVLTDKTHYFVLINEMQHDTEIIEDIKKAVLANGDDVYTGSMMVNAGMTSLILCVCDENWATDKFYERFVKEPFEQYQEDGVLSLHRAKFEGGSIFKQRYEESEPSERILRGIEARGLLTTGEVAATLNLKEKLIESYLSTDELLSVLPLNLFLPDLSSTKKETLIEENEVIKKKFGIDQLTDWAHPNYSAEEIGQFLHRKYFPEDSEEEWVENAEKIIEEAKQINTALT</sequence>